<gene>
    <name evidence="1" type="ordered locus">Hsero_0004</name>
</gene>
<evidence type="ECO:0000313" key="2">
    <source>
        <dbReference type="Proteomes" id="UP000000329"/>
    </source>
</evidence>
<dbReference type="InterPro" id="IPR047729">
    <property type="entry name" value="Sce7726-like"/>
</dbReference>
<protein>
    <submittedName>
        <fullName evidence="1">CII phage-related protein</fullName>
    </submittedName>
</protein>
<dbReference type="Proteomes" id="UP000000329">
    <property type="component" value="Chromosome"/>
</dbReference>
<sequence>MHICICPHIITAAFTYRSLAAMENFDKNGRYLTKLFTATTLRSLATQPSNQIVADALRCSNELGSKLNGTLGDIFNGVFDHMCRSYRSEYIYKNAIATKILEGKHSLRAATFLSEFRVNQSKADTVILNGTSSVYEIKTELDDLARLPAQLDDYAKVFDQISVVTHEGGIDLLRKVLPDHVGIISLTPRYTLRTHRRPISNKANTLPEFIFSSLRQKEYLAILYELCGFVPNVPDALLYECCLERFRSLRPEEAHDAMVRVLRMRSAESDYADFISRLPRSLKSVGLGARLTKKERFALLARLNSSYVI</sequence>
<organism evidence="1 2">
    <name type="scientific">Herbaspirillum seropedicae (strain SmR1)</name>
    <dbReference type="NCBI Taxonomy" id="757424"/>
    <lineage>
        <taxon>Bacteria</taxon>
        <taxon>Pseudomonadati</taxon>
        <taxon>Pseudomonadota</taxon>
        <taxon>Betaproteobacteria</taxon>
        <taxon>Burkholderiales</taxon>
        <taxon>Oxalobacteraceae</taxon>
        <taxon>Herbaspirillum</taxon>
    </lineage>
</organism>
<keyword evidence="2" id="KW-1185">Reference proteome</keyword>
<name>D8ITP3_HERSS</name>
<dbReference type="STRING" id="757424.Hsero_0004"/>
<proteinExistence type="predicted"/>
<dbReference type="AlphaFoldDB" id="D8ITP3"/>
<dbReference type="HOGENOM" id="CLU_069076_0_0_4"/>
<dbReference type="OrthoDB" id="5020258at2"/>
<reference evidence="1 2" key="1">
    <citation type="submission" date="2010-04" db="EMBL/GenBank/DDBJ databases">
        <title>The genome of Herbaspirillum seropedicae SmR1, an endophytic, nitrogen-fixing, plant-growth promoting beta-Proteobacteria.</title>
        <authorList>
            <person name="Pedrosa F.O."/>
            <person name="Monteiro R.A."/>
            <person name="Wassem R."/>
            <person name="Cruz L.M."/>
            <person name="Ayub R.A."/>
            <person name="Colauto N.B."/>
            <person name="Fernandez M.A."/>
            <person name="Fungaro M.H.P."/>
            <person name="Grisard E.C."/>
            <person name="Hungria M."/>
            <person name="Madeira H.M.F."/>
            <person name="Nodari R.O."/>
            <person name="Osaku C.A."/>
            <person name="Petzl-Erler M.L."/>
            <person name="Terenzi H."/>
            <person name="Vieira L.G.E."/>
            <person name="Almeida M.I.M."/>
            <person name="Alves L.R."/>
            <person name="Arantes O.M.N."/>
            <person name="Balsanelli E."/>
            <person name="Barcellos F.G."/>
            <person name="Baura V.A."/>
            <person name="Binde D.R."/>
            <person name="Campo R.J."/>
            <person name="Chubatsu L.S."/>
            <person name="Chueire L.M.O."/>
            <person name="Ciferri R.R."/>
            <person name="Correa L.C."/>
            <person name="da Conceicao Silva J.L."/>
            <person name="Dabul A.N.G."/>
            <person name="Dambros B.P."/>
            <person name="Faoro H."/>
            <person name="Favetti A."/>
            <person name="Friedermann G."/>
            <person name="Furlaneto M.C."/>
            <person name="Gasques L.S."/>
            <person name="Gimenes C.C.T."/>
            <person name="Gioppo N.M.R."/>
            <person name="Glienke-Blanco C."/>
            <person name="Godoy L.P."/>
            <person name="Guerra M.P."/>
            <person name="Karp S."/>
            <person name="Kava-Cordeiro V."/>
            <person name="Margarido V.P."/>
            <person name="Mathioni S.M."/>
            <person name="Menck-Soares M.A."/>
            <person name="Murace N.K."/>
            <person name="Nicolas M.F."/>
            <person name="Oliveira C.E.C."/>
            <person name="Pagnan N.A.B."/>
            <person name="Pamphile J.A."/>
            <person name="Patussi E.V."/>
            <person name="Pereira L.F.P."/>
            <person name="Pereira-Ferrari L."/>
            <person name="Pinto F.G.S."/>
            <person name="Precoma C."/>
            <person name="Prioli A.J."/>
            <person name="Prioli S.M.A.P."/>
            <person name="Raittz R.T."/>
            <person name="Ramos H.J.O."/>
            <person name="Ribeiro E.M.S.F."/>
            <person name="Rigo L.U."/>
            <person name="Rocha C.L.M.S.C."/>
            <person name="Rocha S.N."/>
            <person name="Santos K."/>
            <person name="Satori D."/>
            <person name="Silva A.G."/>
            <person name="Simao R.C.G."/>
            <person name="Soares M.A.M."/>
            <person name="Souza E.M."/>
            <person name="Steffens M.B.R."/>
            <person name="Steindel M."/>
            <person name="Tadra-Sfeir M.Z."/>
            <person name="Takahashi E.K."/>
            <person name="Torres R.A."/>
            <person name="Valle J.S."/>
            <person name="Vernal J.I."/>
            <person name="Vilas-Boas L.A."/>
            <person name="Watanabe M.A.E."/>
            <person name="Weiss V.A."/>
            <person name="Yates M.A."/>
            <person name="Souza E.M."/>
        </authorList>
    </citation>
    <scope>NUCLEOTIDE SEQUENCE [LARGE SCALE GENOMIC DNA]</scope>
    <source>
        <strain evidence="1 2">SmR1</strain>
    </source>
</reference>
<dbReference type="eggNOG" id="ENOG502Z7UD">
    <property type="taxonomic scope" value="Bacteria"/>
</dbReference>
<evidence type="ECO:0000313" key="1">
    <source>
        <dbReference type="EMBL" id="ADJ61534.1"/>
    </source>
</evidence>
<dbReference type="EMBL" id="CP002039">
    <property type="protein sequence ID" value="ADJ61534.1"/>
    <property type="molecule type" value="Genomic_DNA"/>
</dbReference>
<accession>D8ITP3</accession>
<dbReference type="NCBIfam" id="NF033832">
    <property type="entry name" value="sce7726_fam"/>
    <property type="match status" value="1"/>
</dbReference>
<dbReference type="KEGG" id="hse:Hsero_0004"/>